<protein>
    <recommendedName>
        <fullName evidence="3">Cyclase</fullName>
    </recommendedName>
</protein>
<dbReference type="Proteomes" id="UP001321542">
    <property type="component" value="Chromosome"/>
</dbReference>
<dbReference type="Gene3D" id="3.50.30.50">
    <property type="entry name" value="Putative cyclase"/>
    <property type="match status" value="1"/>
</dbReference>
<dbReference type="EMBL" id="AP018448">
    <property type="protein sequence ID" value="BBC36667.1"/>
    <property type="molecule type" value="Genomic_DNA"/>
</dbReference>
<evidence type="ECO:0000313" key="1">
    <source>
        <dbReference type="EMBL" id="BBC36667.1"/>
    </source>
</evidence>
<dbReference type="RefSeq" id="WP_286256921.1">
    <property type="nucleotide sequence ID" value="NZ_AP018448.1"/>
</dbReference>
<evidence type="ECO:0008006" key="3">
    <source>
        <dbReference type="Google" id="ProtNLM"/>
    </source>
</evidence>
<accession>A0ABN5VTV8</accession>
<evidence type="ECO:0000313" key="2">
    <source>
        <dbReference type="Proteomes" id="UP001321542"/>
    </source>
</evidence>
<dbReference type="PANTHER" id="PTHR43564:SF2">
    <property type="entry name" value="BLR6059 PROTEIN"/>
    <property type="match status" value="1"/>
</dbReference>
<name>A0ABN5VTV8_9ACTN</name>
<organism evidence="1 2">
    <name type="scientific">Streptomyces graminofaciens</name>
    <dbReference type="NCBI Taxonomy" id="68212"/>
    <lineage>
        <taxon>Bacteria</taxon>
        <taxon>Bacillati</taxon>
        <taxon>Actinomycetota</taxon>
        <taxon>Actinomycetes</taxon>
        <taxon>Kitasatosporales</taxon>
        <taxon>Streptomycetaceae</taxon>
        <taxon>Streptomyces</taxon>
    </lineage>
</organism>
<sequence>MTSIVPEPRLWSAYRALTGKAVFTDLTHAFRPGQPHFPGFGDERRETPFDLDRGDGFTVHRYTLVGQWGTHVDPPAHFVAGARTLDRIPVEEMVLPLVVLDIAARVGTDPDATPTLDDVASWERRNGPVPSGSFVALRTGWSRRWPDPVAMANRDEAGVGHTPGWSAEVLRYLFEEAGVTAVGHEQSDTDPGLAVSAGDHSLEAYVLRRDRWQLELLTNLDRVPEAGALIVATWPKPQGGSGFPARVFAVHEPTRPRAGAPVGRDG</sequence>
<reference evidence="1 2" key="2">
    <citation type="journal article" date="2023" name="ChemBioChem">
        <title>Acyltransferase Domain Exchange between Two Independent Type I Polyketide Synthases in the Same Producer Strain of Macrolide Antibiotics.</title>
        <authorList>
            <person name="Kudo F."/>
            <person name="Kishikawa K."/>
            <person name="Tsuboi K."/>
            <person name="Kido T."/>
            <person name="Usui T."/>
            <person name="Hashimoto J."/>
            <person name="Shin-Ya K."/>
            <person name="Miyanaga A."/>
            <person name="Eguchi T."/>
        </authorList>
    </citation>
    <scope>NUCLEOTIDE SEQUENCE [LARGE SCALE GENOMIC DNA]</scope>
    <source>
        <strain evidence="1 2">A-8890</strain>
    </source>
</reference>
<reference evidence="1 2" key="1">
    <citation type="journal article" date="2010" name="ChemBioChem">
        <title>Cloning and characterization of the biosynthetic gene cluster of 16-membered macrolide antibiotic FD-891: involvement of a dual functional cytochrome P450 monooxygenase catalyzing epoxidation and hydroxylation.</title>
        <authorList>
            <person name="Kudo F."/>
            <person name="Motegi A."/>
            <person name="Mizoue K."/>
            <person name="Eguchi T."/>
        </authorList>
    </citation>
    <scope>NUCLEOTIDE SEQUENCE [LARGE SCALE GENOMIC DNA]</scope>
    <source>
        <strain evidence="1 2">A-8890</strain>
    </source>
</reference>
<dbReference type="InterPro" id="IPR037175">
    <property type="entry name" value="KFase_sf"/>
</dbReference>
<gene>
    <name evidence="1" type="ORF">SGFS_079610</name>
</gene>
<dbReference type="InterPro" id="IPR007325">
    <property type="entry name" value="KFase/CYL"/>
</dbReference>
<proteinExistence type="predicted"/>
<dbReference type="SUPFAM" id="SSF102198">
    <property type="entry name" value="Putative cyclase"/>
    <property type="match status" value="1"/>
</dbReference>
<keyword evidence="2" id="KW-1185">Reference proteome</keyword>
<dbReference type="Pfam" id="PF04199">
    <property type="entry name" value="Cyclase"/>
    <property type="match status" value="1"/>
</dbReference>
<dbReference type="PANTHER" id="PTHR43564">
    <property type="entry name" value="KYNURENINE FORMAMIDASE-LIKE PROTEIN"/>
    <property type="match status" value="1"/>
</dbReference>